<sequence length="24" mass="2793">MNCIAKILVIQFWSIFDGVRRGII</sequence>
<proteinExistence type="predicted"/>
<accession>A0A0A8Z7A6</accession>
<organism evidence="1">
    <name type="scientific">Arundo donax</name>
    <name type="common">Giant reed</name>
    <name type="synonym">Donax arundinaceus</name>
    <dbReference type="NCBI Taxonomy" id="35708"/>
    <lineage>
        <taxon>Eukaryota</taxon>
        <taxon>Viridiplantae</taxon>
        <taxon>Streptophyta</taxon>
        <taxon>Embryophyta</taxon>
        <taxon>Tracheophyta</taxon>
        <taxon>Spermatophyta</taxon>
        <taxon>Magnoliopsida</taxon>
        <taxon>Liliopsida</taxon>
        <taxon>Poales</taxon>
        <taxon>Poaceae</taxon>
        <taxon>PACMAD clade</taxon>
        <taxon>Arundinoideae</taxon>
        <taxon>Arundineae</taxon>
        <taxon>Arundo</taxon>
    </lineage>
</organism>
<reference evidence="1" key="1">
    <citation type="submission" date="2014-09" db="EMBL/GenBank/DDBJ databases">
        <authorList>
            <person name="Magalhaes I.L.F."/>
            <person name="Oliveira U."/>
            <person name="Santos F.R."/>
            <person name="Vidigal T.H.D.A."/>
            <person name="Brescovit A.D."/>
            <person name="Santos A.J."/>
        </authorList>
    </citation>
    <scope>NUCLEOTIDE SEQUENCE</scope>
    <source>
        <tissue evidence="1">Shoot tissue taken approximately 20 cm above the soil surface</tissue>
    </source>
</reference>
<dbReference type="EMBL" id="GBRH01267143">
    <property type="protein sequence ID" value="JAD30752.1"/>
    <property type="molecule type" value="Transcribed_RNA"/>
</dbReference>
<protein>
    <submittedName>
        <fullName evidence="1">Uncharacterized protein</fullName>
    </submittedName>
</protein>
<evidence type="ECO:0000313" key="1">
    <source>
        <dbReference type="EMBL" id="JAD30752.1"/>
    </source>
</evidence>
<dbReference type="AlphaFoldDB" id="A0A0A8Z7A6"/>
<reference evidence="1" key="2">
    <citation type="journal article" date="2015" name="Data Brief">
        <title>Shoot transcriptome of the giant reed, Arundo donax.</title>
        <authorList>
            <person name="Barrero R.A."/>
            <person name="Guerrero F.D."/>
            <person name="Moolhuijzen P."/>
            <person name="Goolsby J.A."/>
            <person name="Tidwell J."/>
            <person name="Bellgard S.E."/>
            <person name="Bellgard M.I."/>
        </authorList>
    </citation>
    <scope>NUCLEOTIDE SEQUENCE</scope>
    <source>
        <tissue evidence="1">Shoot tissue taken approximately 20 cm above the soil surface</tissue>
    </source>
</reference>
<name>A0A0A8Z7A6_ARUDO</name>